<sequence length="42" mass="4916">MALIREFYLFISWVIACKQRAQTINKAILEGWIDLGNKVFSK</sequence>
<gene>
    <name evidence="1" type="ORF">SDC9_129327</name>
</gene>
<comment type="caution">
    <text evidence="1">The sequence shown here is derived from an EMBL/GenBank/DDBJ whole genome shotgun (WGS) entry which is preliminary data.</text>
</comment>
<name>A0A645CYN3_9ZZZZ</name>
<reference evidence="1" key="1">
    <citation type="submission" date="2019-08" db="EMBL/GenBank/DDBJ databases">
        <authorList>
            <person name="Kucharzyk K."/>
            <person name="Murdoch R.W."/>
            <person name="Higgins S."/>
            <person name="Loffler F."/>
        </authorList>
    </citation>
    <scope>NUCLEOTIDE SEQUENCE</scope>
</reference>
<dbReference type="PROSITE" id="PS51257">
    <property type="entry name" value="PROKAR_LIPOPROTEIN"/>
    <property type="match status" value="1"/>
</dbReference>
<evidence type="ECO:0000313" key="1">
    <source>
        <dbReference type="EMBL" id="MPM82266.1"/>
    </source>
</evidence>
<proteinExistence type="predicted"/>
<dbReference type="AlphaFoldDB" id="A0A645CYN3"/>
<protein>
    <submittedName>
        <fullName evidence="1">Uncharacterized protein</fullName>
    </submittedName>
</protein>
<accession>A0A645CYN3</accession>
<organism evidence="1">
    <name type="scientific">bioreactor metagenome</name>
    <dbReference type="NCBI Taxonomy" id="1076179"/>
    <lineage>
        <taxon>unclassified sequences</taxon>
        <taxon>metagenomes</taxon>
        <taxon>ecological metagenomes</taxon>
    </lineage>
</organism>
<dbReference type="EMBL" id="VSSQ01031398">
    <property type="protein sequence ID" value="MPM82266.1"/>
    <property type="molecule type" value="Genomic_DNA"/>
</dbReference>